<protein>
    <submittedName>
        <fullName evidence="1">Uncharacterized protein</fullName>
    </submittedName>
</protein>
<dbReference type="Proteomes" id="UP000001171">
    <property type="component" value="Chromosome"/>
</dbReference>
<gene>
    <name evidence="1" type="ordered locus">IL1627</name>
</gene>
<sequence>MRGSKSLARVDKSAMLVRRVLLSNSGWNLVASTVIEKSTATCANMVSGLVSIEFTG</sequence>
<dbReference type="EMBL" id="AE017340">
    <property type="protein sequence ID" value="AAV82460.1"/>
    <property type="molecule type" value="Genomic_DNA"/>
</dbReference>
<organism evidence="1 2">
    <name type="scientific">Idiomarina loihiensis (strain ATCC BAA-735 / DSM 15497 / L2-TR)</name>
    <dbReference type="NCBI Taxonomy" id="283942"/>
    <lineage>
        <taxon>Bacteria</taxon>
        <taxon>Pseudomonadati</taxon>
        <taxon>Pseudomonadota</taxon>
        <taxon>Gammaproteobacteria</taxon>
        <taxon>Alteromonadales</taxon>
        <taxon>Idiomarinaceae</taxon>
        <taxon>Idiomarina</taxon>
    </lineage>
</organism>
<proteinExistence type="predicted"/>
<name>Q5R0Y9_IDILO</name>
<keyword evidence="2" id="KW-1185">Reference proteome</keyword>
<dbReference type="AlphaFoldDB" id="Q5R0Y9"/>
<evidence type="ECO:0000313" key="2">
    <source>
        <dbReference type="Proteomes" id="UP000001171"/>
    </source>
</evidence>
<accession>Q5R0Y9</accession>
<dbReference type="KEGG" id="ilo:IL1627"/>
<reference evidence="1 2" key="1">
    <citation type="journal article" date="2004" name="Proc. Natl. Acad. Sci. U.S.A.">
        <title>Genome sequence of the deep-sea gamma-proteobacterium Idiomarina loihiensis reveals amino acid fermentation as a source of carbon and energy.</title>
        <authorList>
            <person name="Hou S."/>
            <person name="Saw J.H."/>
            <person name="Lee K.S."/>
            <person name="Freitas T.A."/>
            <person name="Belisle C."/>
            <person name="Kawarabayasi Y."/>
            <person name="Donachie S.P."/>
            <person name="Pikina A."/>
            <person name="Galperin M.Y."/>
            <person name="Koonin E.V."/>
            <person name="Makarova K.S."/>
            <person name="Omelchenko M.V."/>
            <person name="Sorokin A."/>
            <person name="Wolf Y.I."/>
            <person name="Li Q.X."/>
            <person name="Keum Y.S."/>
            <person name="Campbell S."/>
            <person name="Denery J."/>
            <person name="Aizawa S."/>
            <person name="Shibata S."/>
            <person name="Malahoff A."/>
            <person name="Alam M."/>
        </authorList>
    </citation>
    <scope>NUCLEOTIDE SEQUENCE [LARGE SCALE GENOMIC DNA]</scope>
    <source>
        <strain evidence="2">ATCC BAA-735 / DSM 15497 / L2-TR</strain>
    </source>
</reference>
<dbReference type="STRING" id="283942.IL1627"/>
<dbReference type="HOGENOM" id="CLU_3008193_0_0_6"/>
<evidence type="ECO:0000313" key="1">
    <source>
        <dbReference type="EMBL" id="AAV82460.1"/>
    </source>
</evidence>